<dbReference type="GO" id="GO:0022857">
    <property type="term" value="F:transmembrane transporter activity"/>
    <property type="evidence" value="ECO:0007669"/>
    <property type="project" value="InterPro"/>
</dbReference>
<proteinExistence type="inferred from homology"/>
<evidence type="ECO:0000259" key="6">
    <source>
        <dbReference type="Pfam" id="PF25990"/>
    </source>
</evidence>
<dbReference type="PANTHER" id="PTHR32347">
    <property type="entry name" value="EFFLUX SYSTEM COMPONENT YKNX-RELATED"/>
    <property type="match status" value="1"/>
</dbReference>
<evidence type="ECO:0000256" key="4">
    <source>
        <dbReference type="SAM" id="Coils"/>
    </source>
</evidence>
<evidence type="ECO:0000313" key="7">
    <source>
        <dbReference type="EMBL" id="OGE99357.1"/>
    </source>
</evidence>
<dbReference type="SUPFAM" id="SSF111369">
    <property type="entry name" value="HlyD-like secretion proteins"/>
    <property type="match status" value="2"/>
</dbReference>
<reference evidence="7 8" key="1">
    <citation type="journal article" date="2016" name="Nat. Commun.">
        <title>Thousands of microbial genomes shed light on interconnected biogeochemical processes in an aquifer system.</title>
        <authorList>
            <person name="Anantharaman K."/>
            <person name="Brown C.T."/>
            <person name="Hug L.A."/>
            <person name="Sharon I."/>
            <person name="Castelle C.J."/>
            <person name="Probst A.J."/>
            <person name="Thomas B.C."/>
            <person name="Singh A."/>
            <person name="Wilkins M.J."/>
            <person name="Karaoz U."/>
            <person name="Brodie E.L."/>
            <person name="Williams K.H."/>
            <person name="Hubbard S.S."/>
            <person name="Banfield J.F."/>
        </authorList>
    </citation>
    <scope>NUCLEOTIDE SEQUENCE [LARGE SCALE GENOMIC DNA]</scope>
</reference>
<comment type="caution">
    <text evidence="7">The sequence shown here is derived from an EMBL/GenBank/DDBJ whole genome shotgun (WGS) entry which is preliminary data.</text>
</comment>
<dbReference type="InterPro" id="IPR006143">
    <property type="entry name" value="RND_pump_MFP"/>
</dbReference>
<dbReference type="InterPro" id="IPR058636">
    <property type="entry name" value="Beta-barrel_YknX"/>
</dbReference>
<evidence type="ECO:0000256" key="5">
    <source>
        <dbReference type="SAM" id="SignalP"/>
    </source>
</evidence>
<keyword evidence="3 4" id="KW-0175">Coiled coil</keyword>
<dbReference type="GO" id="GO:0016020">
    <property type="term" value="C:membrane"/>
    <property type="evidence" value="ECO:0007669"/>
    <property type="project" value="InterPro"/>
</dbReference>
<evidence type="ECO:0000256" key="1">
    <source>
        <dbReference type="ARBA" id="ARBA00004196"/>
    </source>
</evidence>
<gene>
    <name evidence="7" type="ORF">A3J05_00390</name>
</gene>
<dbReference type="GO" id="GO:0030313">
    <property type="term" value="C:cell envelope"/>
    <property type="evidence" value="ECO:0007669"/>
    <property type="project" value="UniProtKB-SubCell"/>
</dbReference>
<organism evidence="7 8">
    <name type="scientific">Candidatus Doudnabacteria bacterium RIFCSPLOWO2_02_FULL_48_13</name>
    <dbReference type="NCBI Taxonomy" id="1817845"/>
    <lineage>
        <taxon>Bacteria</taxon>
        <taxon>Candidatus Doudnaibacteriota</taxon>
    </lineage>
</organism>
<evidence type="ECO:0000256" key="2">
    <source>
        <dbReference type="ARBA" id="ARBA00009477"/>
    </source>
</evidence>
<accession>A0A1F5QB61</accession>
<evidence type="ECO:0000256" key="3">
    <source>
        <dbReference type="ARBA" id="ARBA00023054"/>
    </source>
</evidence>
<feature type="coiled-coil region" evidence="4">
    <location>
        <begin position="129"/>
        <end position="156"/>
    </location>
</feature>
<dbReference type="Gene3D" id="2.40.30.170">
    <property type="match status" value="1"/>
</dbReference>
<dbReference type="Pfam" id="PF25990">
    <property type="entry name" value="Beta-barrel_YknX"/>
    <property type="match status" value="1"/>
</dbReference>
<keyword evidence="5" id="KW-0732">Signal</keyword>
<dbReference type="PANTHER" id="PTHR32347:SF23">
    <property type="entry name" value="BLL5650 PROTEIN"/>
    <property type="match status" value="1"/>
</dbReference>
<dbReference type="Gene3D" id="2.40.420.20">
    <property type="match status" value="1"/>
</dbReference>
<comment type="similarity">
    <text evidence="2">Belongs to the membrane fusion protein (MFP) (TC 8.A.1) family.</text>
</comment>
<evidence type="ECO:0000313" key="8">
    <source>
        <dbReference type="Proteomes" id="UP000177235"/>
    </source>
</evidence>
<dbReference type="InterPro" id="IPR050465">
    <property type="entry name" value="UPF0194_transport"/>
</dbReference>
<feature type="domain" description="YknX-like beta-barrel" evidence="6">
    <location>
        <begin position="381"/>
        <end position="453"/>
    </location>
</feature>
<dbReference type="Proteomes" id="UP000177235">
    <property type="component" value="Unassembled WGS sequence"/>
</dbReference>
<dbReference type="NCBIfam" id="TIGR01730">
    <property type="entry name" value="RND_mfp"/>
    <property type="match status" value="1"/>
</dbReference>
<dbReference type="EMBL" id="MFFF01000021">
    <property type="protein sequence ID" value="OGE99357.1"/>
    <property type="molecule type" value="Genomic_DNA"/>
</dbReference>
<name>A0A1F5QB61_9BACT</name>
<feature type="chain" id="PRO_5009520494" description="YknX-like beta-barrel domain-containing protein" evidence="5">
    <location>
        <begin position="28"/>
        <end position="524"/>
    </location>
</feature>
<dbReference type="Gene3D" id="2.40.50.100">
    <property type="match status" value="1"/>
</dbReference>
<feature type="coiled-coil region" evidence="4">
    <location>
        <begin position="286"/>
        <end position="339"/>
    </location>
</feature>
<comment type="subcellular location">
    <subcellularLocation>
        <location evidence="1">Cell envelope</location>
    </subcellularLocation>
</comment>
<sequence length="524" mass="56132">MRFKALLRKRYIISAVLLLLIAGGVFASQGGHNGKSEEVTEKVQRRDLTQTVLATGKVVSAVDLKLGFKSSGFVRGVNVTVGSQVGPGQILAQLDQGSELAALKSAQGALAQAKANYQKVLEGARTEEVAIVEAELRTAQISLKNAEIDLEDTITEQKVLVENAYRKLLNTDTEPIAITHFDTSATLTVTGTYAGQEEGEYRVKLQGTGHSSFYLQVQGLENDQKIITRGVPLAIGTKGLYATFSLTGNFSQIDEWVIRLPNKTSSSYVANYNAYLAALETQRTSKSAAENKVASAKAAVDQKNADLNLKKATARPSEIEAARAAILSAEAQVQSATTALENTVIRSPVSGTITSVDIHAGEQGAALGAAIALQDVGNLYLESNISEADISKLRIGQNVKIDFDALHEKIYNGTVQFIDPASTIVSGVVNYKIKVLIEKNLDIKPGMTANMVIMVEHRPNALSIPNRAVFARDGRRYASVITDPIKRTSEDREITVGMVSDGGLAEILSGLEEGGEILTNADTK</sequence>
<feature type="signal peptide" evidence="5">
    <location>
        <begin position="1"/>
        <end position="27"/>
    </location>
</feature>
<dbReference type="AlphaFoldDB" id="A0A1F5QB61"/>
<protein>
    <recommendedName>
        <fullName evidence="6">YknX-like beta-barrel domain-containing protein</fullName>
    </recommendedName>
</protein>